<evidence type="ECO:0000313" key="1">
    <source>
        <dbReference type="EMBL" id="PIT68675.1"/>
    </source>
</evidence>
<comment type="caution">
    <text evidence="1">The sequence shown here is derived from an EMBL/GenBank/DDBJ whole genome shotgun (WGS) entry which is preliminary data.</text>
</comment>
<accession>A0A2M6UR59</accession>
<name>A0A2M6UR59_9HYPH</name>
<protein>
    <submittedName>
        <fullName evidence="1">Uncharacterized protein</fullName>
    </submittedName>
</protein>
<evidence type="ECO:0000313" key="2">
    <source>
        <dbReference type="Proteomes" id="UP000229839"/>
    </source>
</evidence>
<dbReference type="AlphaFoldDB" id="A0A2M6UR59"/>
<organism evidence="1 2">
    <name type="scientific">Bartonella tribocorum</name>
    <dbReference type="NCBI Taxonomy" id="85701"/>
    <lineage>
        <taxon>Bacteria</taxon>
        <taxon>Pseudomonadati</taxon>
        <taxon>Pseudomonadota</taxon>
        <taxon>Alphaproteobacteria</taxon>
        <taxon>Hyphomicrobiales</taxon>
        <taxon>Bartonellaceae</taxon>
        <taxon>Bartonella</taxon>
    </lineage>
</organism>
<gene>
    <name evidence="1" type="ORF">CER18_06335</name>
</gene>
<proteinExistence type="predicted"/>
<dbReference type="EMBL" id="NJGE01000014">
    <property type="protein sequence ID" value="PIT68675.1"/>
    <property type="molecule type" value="Genomic_DNA"/>
</dbReference>
<dbReference type="Proteomes" id="UP000229839">
    <property type="component" value="Unassembled WGS sequence"/>
</dbReference>
<reference evidence="1 2" key="1">
    <citation type="submission" date="2017-06" db="EMBL/GenBank/DDBJ databases">
        <title>Draft genome of Bartonella tribocorum strain L103, isolated from a rodent in Laos.</title>
        <authorList>
            <person name="Hadjadj L."/>
            <person name="Jiyipong T."/>
            <person name="Morand S."/>
            <person name="Diene S.M."/>
            <person name="Rolain J.-M."/>
        </authorList>
    </citation>
    <scope>NUCLEOTIDE SEQUENCE [LARGE SCALE GENOMIC DNA]</scope>
    <source>
        <strain evidence="1 2">L103</strain>
    </source>
</reference>
<sequence>MSAEATLMFDYVLKKTLSGNIIWEKFLNTCKFFVESYDIILIGKVDLEEIFAISCTIPFLKGKTLDTVFAGR</sequence>
<dbReference type="RefSeq" id="WP_100129221.1">
    <property type="nucleotide sequence ID" value="NZ_CADDYI010000002.1"/>
</dbReference>